<accession>A0AAU7MVK8</accession>
<evidence type="ECO:0000256" key="1">
    <source>
        <dbReference type="ARBA" id="ARBA00005046"/>
    </source>
</evidence>
<dbReference type="KEGG" id="fld:ABNE31_12260"/>
<dbReference type="EC" id="2.8.1.12" evidence="3"/>
<dbReference type="SUPFAM" id="SSF54690">
    <property type="entry name" value="Molybdopterin synthase subunit MoaE"/>
    <property type="match status" value="1"/>
</dbReference>
<comment type="similarity">
    <text evidence="2">Belongs to the MoaE family.</text>
</comment>
<dbReference type="RefSeq" id="WP_349351338.1">
    <property type="nucleotide sequence ID" value="NZ_CP157804.1"/>
</dbReference>
<evidence type="ECO:0000256" key="7">
    <source>
        <dbReference type="ARBA" id="ARBA00029745"/>
    </source>
</evidence>
<evidence type="ECO:0000256" key="5">
    <source>
        <dbReference type="ARBA" id="ARBA00023150"/>
    </source>
</evidence>
<proteinExistence type="inferred from homology"/>
<keyword evidence="5" id="KW-0501">Molybdenum cofactor biosynthesis</keyword>
<reference evidence="12" key="1">
    <citation type="submission" date="2024-05" db="EMBL/GenBank/DDBJ databases">
        <title>Draft Genome Sequences of Flagellimonas sp. MMG031 and Marinobacter sp. MMG032 Isolated from the dinoflagellate Symbiodinium pilosum.</title>
        <authorList>
            <person name="Shikuma N.J."/>
            <person name="Farrell M.V."/>
        </authorList>
    </citation>
    <scope>NUCLEOTIDE SEQUENCE</scope>
    <source>
        <strain evidence="12">MMG031</strain>
    </source>
</reference>
<sequence>MDKKKPKKVFVQGAIPPEKIATSVANHQSKTNIGAHSIFLGQVRADVVDGKTVAAIDYTAYDEMAENVFHDIREAAFAKFDITCAHIYHSLGKVNVGELCLFVFTSSAHRKIAIDATNFFVEEIKAKVPVFGKEIFEDETHQWKVNT</sequence>
<name>A0AAU7MVK8_9FLAO</name>
<evidence type="ECO:0000256" key="10">
    <source>
        <dbReference type="ARBA" id="ARBA00032474"/>
    </source>
</evidence>
<dbReference type="InterPro" id="IPR003448">
    <property type="entry name" value="Mopterin_biosynth_MoaE"/>
</dbReference>
<dbReference type="EMBL" id="CP157804">
    <property type="protein sequence ID" value="XBQ22368.1"/>
    <property type="molecule type" value="Genomic_DNA"/>
</dbReference>
<evidence type="ECO:0000256" key="8">
    <source>
        <dbReference type="ARBA" id="ARBA00030407"/>
    </source>
</evidence>
<dbReference type="CDD" id="cd00756">
    <property type="entry name" value="MoaE"/>
    <property type="match status" value="1"/>
</dbReference>
<comment type="subunit">
    <text evidence="6">Heterotetramer of 2 MoaD subunits and 2 MoaE subunits. Also stable as homodimer. The enzyme changes between these two forms during catalysis.</text>
</comment>
<evidence type="ECO:0000256" key="6">
    <source>
        <dbReference type="ARBA" id="ARBA00026066"/>
    </source>
</evidence>
<evidence type="ECO:0000313" key="12">
    <source>
        <dbReference type="EMBL" id="XBQ22368.1"/>
    </source>
</evidence>
<dbReference type="InterPro" id="IPR036563">
    <property type="entry name" value="MoaE_sf"/>
</dbReference>
<protein>
    <recommendedName>
        <fullName evidence="4">Molybdopterin synthase catalytic subunit</fullName>
        <ecNumber evidence="3">2.8.1.12</ecNumber>
    </recommendedName>
    <alternativeName>
        <fullName evidence="9">MPT synthase subunit 2</fullName>
    </alternativeName>
    <alternativeName>
        <fullName evidence="7">Molybdenum cofactor biosynthesis protein E</fullName>
    </alternativeName>
    <alternativeName>
        <fullName evidence="8">Molybdopterin-converting factor large subunit</fullName>
    </alternativeName>
    <alternativeName>
        <fullName evidence="10">Molybdopterin-converting factor subunit 2</fullName>
    </alternativeName>
</protein>
<dbReference type="GO" id="GO:0030366">
    <property type="term" value="F:molybdopterin synthase activity"/>
    <property type="evidence" value="ECO:0007669"/>
    <property type="project" value="UniProtKB-EC"/>
</dbReference>
<evidence type="ECO:0000256" key="4">
    <source>
        <dbReference type="ARBA" id="ARBA00013858"/>
    </source>
</evidence>
<evidence type="ECO:0000256" key="11">
    <source>
        <dbReference type="ARBA" id="ARBA00049878"/>
    </source>
</evidence>
<organism evidence="12">
    <name type="scientific">Flagellimonas sp. MMG031</name>
    <dbReference type="NCBI Taxonomy" id="3158549"/>
    <lineage>
        <taxon>Bacteria</taxon>
        <taxon>Pseudomonadati</taxon>
        <taxon>Bacteroidota</taxon>
        <taxon>Flavobacteriia</taxon>
        <taxon>Flavobacteriales</taxon>
        <taxon>Flavobacteriaceae</taxon>
        <taxon>Flagellimonas</taxon>
    </lineage>
</organism>
<dbReference type="GO" id="GO:0006777">
    <property type="term" value="P:Mo-molybdopterin cofactor biosynthetic process"/>
    <property type="evidence" value="ECO:0007669"/>
    <property type="project" value="UniProtKB-KW"/>
</dbReference>
<evidence type="ECO:0000256" key="9">
    <source>
        <dbReference type="ARBA" id="ARBA00030781"/>
    </source>
</evidence>
<comment type="catalytic activity">
    <reaction evidence="11">
        <text>2 [molybdopterin-synthase sulfur-carrier protein]-C-terminal-Gly-aminoethanethioate + cyclic pyranopterin phosphate + H2O = molybdopterin + 2 [molybdopterin-synthase sulfur-carrier protein]-C-terminal Gly-Gly + 2 H(+)</text>
        <dbReference type="Rhea" id="RHEA:26333"/>
        <dbReference type="Rhea" id="RHEA-COMP:12202"/>
        <dbReference type="Rhea" id="RHEA-COMP:19907"/>
        <dbReference type="ChEBI" id="CHEBI:15377"/>
        <dbReference type="ChEBI" id="CHEBI:15378"/>
        <dbReference type="ChEBI" id="CHEBI:58698"/>
        <dbReference type="ChEBI" id="CHEBI:59648"/>
        <dbReference type="ChEBI" id="CHEBI:90778"/>
        <dbReference type="ChEBI" id="CHEBI:232372"/>
        <dbReference type="EC" id="2.8.1.12"/>
    </reaction>
</comment>
<dbReference type="Gene3D" id="3.90.1170.40">
    <property type="entry name" value="Molybdopterin biosynthesis MoaE subunit"/>
    <property type="match status" value="1"/>
</dbReference>
<dbReference type="Pfam" id="PF02391">
    <property type="entry name" value="MoaE"/>
    <property type="match status" value="1"/>
</dbReference>
<comment type="pathway">
    <text evidence="1">Cofactor biosynthesis; molybdopterin biosynthesis.</text>
</comment>
<evidence type="ECO:0000256" key="3">
    <source>
        <dbReference type="ARBA" id="ARBA00011950"/>
    </source>
</evidence>
<gene>
    <name evidence="12" type="ORF">ABNE31_12260</name>
</gene>
<evidence type="ECO:0000256" key="2">
    <source>
        <dbReference type="ARBA" id="ARBA00005426"/>
    </source>
</evidence>
<dbReference type="PANTHER" id="PTHR23404">
    <property type="entry name" value="MOLYBDOPTERIN SYNTHASE RELATED"/>
    <property type="match status" value="1"/>
</dbReference>
<dbReference type="AlphaFoldDB" id="A0AAU7MVK8"/>